<dbReference type="AlphaFoldDB" id="A0A1S3E0C5"/>
<comment type="subcellular location">
    <subcellularLocation>
        <location evidence="1">Secreted</location>
    </subcellularLocation>
</comment>
<gene>
    <name evidence="7" type="primary">LOC105851727</name>
</gene>
<dbReference type="Proteomes" id="UP000087171">
    <property type="component" value="Chromosome Ca3"/>
</dbReference>
<evidence type="ECO:0000256" key="1">
    <source>
        <dbReference type="ARBA" id="ARBA00004613"/>
    </source>
</evidence>
<dbReference type="GO" id="GO:0005576">
    <property type="term" value="C:extracellular region"/>
    <property type="evidence" value="ECO:0007669"/>
    <property type="project" value="UniProtKB-SubCell"/>
</dbReference>
<evidence type="ECO:0000313" key="7">
    <source>
        <dbReference type="RefSeq" id="XP_012568839.1"/>
    </source>
</evidence>
<proteinExistence type="inferred from homology"/>
<keyword evidence="6" id="KW-1185">Reference proteome</keyword>
<dbReference type="PANTHER" id="PTHR34450:SF9">
    <property type="entry name" value="DEFENSIN-LIKE PROTEIN 242-RELATED"/>
    <property type="match status" value="1"/>
</dbReference>
<organism evidence="6 7">
    <name type="scientific">Cicer arietinum</name>
    <name type="common">Chickpea</name>
    <name type="synonym">Garbanzo</name>
    <dbReference type="NCBI Taxonomy" id="3827"/>
    <lineage>
        <taxon>Eukaryota</taxon>
        <taxon>Viridiplantae</taxon>
        <taxon>Streptophyta</taxon>
        <taxon>Embryophyta</taxon>
        <taxon>Tracheophyta</taxon>
        <taxon>Spermatophyta</taxon>
        <taxon>Magnoliopsida</taxon>
        <taxon>eudicotyledons</taxon>
        <taxon>Gunneridae</taxon>
        <taxon>Pentapetalae</taxon>
        <taxon>rosids</taxon>
        <taxon>fabids</taxon>
        <taxon>Fabales</taxon>
        <taxon>Fabaceae</taxon>
        <taxon>Papilionoideae</taxon>
        <taxon>50 kb inversion clade</taxon>
        <taxon>NPAAA clade</taxon>
        <taxon>Hologalegina</taxon>
        <taxon>IRL clade</taxon>
        <taxon>Cicereae</taxon>
        <taxon>Cicer</taxon>
    </lineage>
</organism>
<evidence type="ECO:0000256" key="4">
    <source>
        <dbReference type="ARBA" id="ARBA00022729"/>
    </source>
</evidence>
<reference evidence="6" key="1">
    <citation type="journal article" date="2013" name="Nat. Biotechnol.">
        <title>Draft genome sequence of chickpea (Cicer arietinum) provides a resource for trait improvement.</title>
        <authorList>
            <person name="Varshney R.K."/>
            <person name="Song C."/>
            <person name="Saxena R.K."/>
            <person name="Azam S."/>
            <person name="Yu S."/>
            <person name="Sharpe A.G."/>
            <person name="Cannon S."/>
            <person name="Baek J."/>
            <person name="Rosen B.D."/>
            <person name="Tar'an B."/>
            <person name="Millan T."/>
            <person name="Zhang X."/>
            <person name="Ramsay L.D."/>
            <person name="Iwata A."/>
            <person name="Wang Y."/>
            <person name="Nelson W."/>
            <person name="Farmer A.D."/>
            <person name="Gaur P.M."/>
            <person name="Soderlund C."/>
            <person name="Penmetsa R.V."/>
            <person name="Xu C."/>
            <person name="Bharti A.K."/>
            <person name="He W."/>
            <person name="Winter P."/>
            <person name="Zhao S."/>
            <person name="Hane J.K."/>
            <person name="Carrasquilla-Garcia N."/>
            <person name="Condie J.A."/>
            <person name="Upadhyaya H.D."/>
            <person name="Luo M.C."/>
            <person name="Thudi M."/>
            <person name="Gowda C.L."/>
            <person name="Singh N.P."/>
            <person name="Lichtenzveig J."/>
            <person name="Gali K.K."/>
            <person name="Rubio J."/>
            <person name="Nadarajan N."/>
            <person name="Dolezel J."/>
            <person name="Bansal K.C."/>
            <person name="Xu X."/>
            <person name="Edwards D."/>
            <person name="Zhang G."/>
            <person name="Kahl G."/>
            <person name="Gil J."/>
            <person name="Singh K.B."/>
            <person name="Datta S.K."/>
            <person name="Jackson S.A."/>
            <person name="Wang J."/>
            <person name="Cook D.R."/>
        </authorList>
    </citation>
    <scope>NUCLEOTIDE SEQUENCE [LARGE SCALE GENOMIC DNA]</scope>
    <source>
        <strain evidence="6">cv. CDC Frontier</strain>
    </source>
</reference>
<keyword evidence="3" id="KW-0964">Secreted</keyword>
<comment type="similarity">
    <text evidence="2">Belongs to the DEFL family.</text>
</comment>
<dbReference type="InterPro" id="IPR010682">
    <property type="entry name" value="SCRL"/>
</dbReference>
<evidence type="ECO:0000256" key="3">
    <source>
        <dbReference type="ARBA" id="ARBA00022525"/>
    </source>
</evidence>
<accession>A0A1S3E0C5</accession>
<name>A0A1S3E0C5_CICAR</name>
<sequence length="102" mass="11108">MKVGSNLLIVGAIFALFILTNGSGEMRRLGETTYCLESATVDGTCDDPSRTCDEVFMNELKGSSSMAKDCQCQMLSKNSRRCTCCINCNVAINMTPSKQCNM</sequence>
<keyword evidence="4 5" id="KW-0732">Signal</keyword>
<dbReference type="RefSeq" id="XP_012568839.1">
    <property type="nucleotide sequence ID" value="XM_012713385.2"/>
</dbReference>
<feature type="chain" id="PRO_5010204360" evidence="5">
    <location>
        <begin position="23"/>
        <end position="102"/>
    </location>
</feature>
<evidence type="ECO:0000256" key="5">
    <source>
        <dbReference type="SAM" id="SignalP"/>
    </source>
</evidence>
<dbReference type="PANTHER" id="PTHR34450">
    <property type="entry name" value="DEFENSIN-LIKE PROTEIN 245-RELATED"/>
    <property type="match status" value="1"/>
</dbReference>
<dbReference type="OrthoDB" id="1420609at2759"/>
<evidence type="ECO:0000313" key="6">
    <source>
        <dbReference type="Proteomes" id="UP000087171"/>
    </source>
</evidence>
<reference evidence="7" key="2">
    <citation type="submission" date="2025-08" db="UniProtKB">
        <authorList>
            <consortium name="RefSeq"/>
        </authorList>
    </citation>
    <scope>IDENTIFICATION</scope>
    <source>
        <tissue evidence="7">Etiolated seedlings</tissue>
    </source>
</reference>
<protein>
    <submittedName>
        <fullName evidence="7">Defensin-like protein 244</fullName>
    </submittedName>
</protein>
<dbReference type="GO" id="GO:0007165">
    <property type="term" value="P:signal transduction"/>
    <property type="evidence" value="ECO:0007669"/>
    <property type="project" value="InterPro"/>
</dbReference>
<feature type="signal peptide" evidence="5">
    <location>
        <begin position="1"/>
        <end position="22"/>
    </location>
</feature>
<evidence type="ECO:0000256" key="2">
    <source>
        <dbReference type="ARBA" id="ARBA00006722"/>
    </source>
</evidence>